<dbReference type="EMBL" id="BMXG01000001">
    <property type="protein sequence ID" value="GHB90094.1"/>
    <property type="molecule type" value="Genomic_DNA"/>
</dbReference>
<comment type="similarity">
    <text evidence="2 6">Belongs to the aspartate/ornithine carbamoyltransferase superfamily. OTCase family.</text>
</comment>
<comment type="pathway">
    <text evidence="1">Amino-acid biosynthesis; L-arginine biosynthesis; L-arginine from L-ornithine and carbamoyl phosphate: step 1/3.</text>
</comment>
<dbReference type="InterPro" id="IPR024904">
    <property type="entry name" value="OTCase_ArgI"/>
</dbReference>
<dbReference type="PANTHER" id="PTHR45753:SF3">
    <property type="entry name" value="ORNITHINE TRANSCARBAMYLASE, MITOCHONDRIAL"/>
    <property type="match status" value="1"/>
</dbReference>
<feature type="domain" description="Aspartate/ornithine carbamoyltransferase Asp/Orn-binding" evidence="7">
    <location>
        <begin position="154"/>
        <end position="306"/>
    </location>
</feature>
<keyword evidence="6" id="KW-0963">Cytoplasm</keyword>
<feature type="binding site" evidence="6">
    <location>
        <begin position="268"/>
        <end position="269"/>
    </location>
    <ligand>
        <name>carbamoyl phosphate</name>
        <dbReference type="ChEBI" id="CHEBI:58228"/>
    </ligand>
</feature>
<dbReference type="Proteomes" id="UP000642829">
    <property type="component" value="Unassembled WGS sequence"/>
</dbReference>
<dbReference type="EC" id="2.1.3.3" evidence="3 6"/>
<keyword evidence="4 6" id="KW-0808">Transferase</keyword>
<dbReference type="InterPro" id="IPR006130">
    <property type="entry name" value="Asp/Orn_carbamoylTrfase"/>
</dbReference>
<name>A0A8J3GCK0_9BACT</name>
<feature type="domain" description="Aspartate/ornithine carbamoyltransferase carbamoyl-P binding" evidence="8">
    <location>
        <begin position="2"/>
        <end position="140"/>
    </location>
</feature>
<evidence type="ECO:0000259" key="7">
    <source>
        <dbReference type="Pfam" id="PF00185"/>
    </source>
</evidence>
<evidence type="ECO:0000259" key="8">
    <source>
        <dbReference type="Pfam" id="PF02729"/>
    </source>
</evidence>
<dbReference type="SUPFAM" id="SSF53671">
    <property type="entry name" value="Aspartate/ornithine carbamoyltransferase"/>
    <property type="match status" value="1"/>
</dbReference>
<feature type="binding site" evidence="6">
    <location>
        <position position="228"/>
    </location>
    <ligand>
        <name>L-ornithine</name>
        <dbReference type="ChEBI" id="CHEBI:46911"/>
    </ligand>
</feature>
<protein>
    <recommendedName>
        <fullName evidence="3 6">Ornithine carbamoyltransferase</fullName>
        <shortName evidence="6">OTCase</shortName>
        <ecNumber evidence="3 6">2.1.3.3</ecNumber>
    </recommendedName>
</protein>
<dbReference type="AlphaFoldDB" id="A0A8J3GCK0"/>
<dbReference type="GO" id="GO:0005737">
    <property type="term" value="C:cytoplasm"/>
    <property type="evidence" value="ECO:0007669"/>
    <property type="project" value="UniProtKB-SubCell"/>
</dbReference>
<dbReference type="Gene3D" id="3.40.50.1370">
    <property type="entry name" value="Aspartate/ornithine carbamoyltransferase"/>
    <property type="match status" value="2"/>
</dbReference>
<dbReference type="PROSITE" id="PS00097">
    <property type="entry name" value="CARBAMOYLTRANSFERASE"/>
    <property type="match status" value="1"/>
</dbReference>
<gene>
    <name evidence="9" type="ORF">GCM10007047_00880</name>
</gene>
<evidence type="ECO:0000256" key="1">
    <source>
        <dbReference type="ARBA" id="ARBA00004975"/>
    </source>
</evidence>
<dbReference type="Pfam" id="PF00185">
    <property type="entry name" value="OTCace"/>
    <property type="match status" value="1"/>
</dbReference>
<accession>A0A8J3GCK0</accession>
<dbReference type="InterPro" id="IPR006132">
    <property type="entry name" value="Asp/Orn_carbamoyltranf_P-bd"/>
</dbReference>
<feature type="binding site" evidence="6">
    <location>
        <position position="76"/>
    </location>
    <ligand>
        <name>carbamoyl phosphate</name>
        <dbReference type="ChEBI" id="CHEBI:58228"/>
    </ligand>
</feature>
<evidence type="ECO:0000313" key="10">
    <source>
        <dbReference type="Proteomes" id="UP000642829"/>
    </source>
</evidence>
<evidence type="ECO:0000256" key="4">
    <source>
        <dbReference type="ARBA" id="ARBA00022679"/>
    </source>
</evidence>
<proteinExistence type="inferred from homology"/>
<feature type="binding site" evidence="6">
    <location>
        <position position="100"/>
    </location>
    <ligand>
        <name>carbamoyl phosphate</name>
        <dbReference type="ChEBI" id="CHEBI:58228"/>
    </ligand>
</feature>
<dbReference type="HAMAP" id="MF_01109">
    <property type="entry name" value="OTCase"/>
    <property type="match status" value="1"/>
</dbReference>
<dbReference type="GO" id="GO:0016597">
    <property type="term" value="F:amino acid binding"/>
    <property type="evidence" value="ECO:0007669"/>
    <property type="project" value="InterPro"/>
</dbReference>
<comment type="catalytic activity">
    <reaction evidence="5 6">
        <text>carbamoyl phosphate + L-ornithine = L-citrulline + phosphate + H(+)</text>
        <dbReference type="Rhea" id="RHEA:19513"/>
        <dbReference type="ChEBI" id="CHEBI:15378"/>
        <dbReference type="ChEBI" id="CHEBI:43474"/>
        <dbReference type="ChEBI" id="CHEBI:46911"/>
        <dbReference type="ChEBI" id="CHEBI:57743"/>
        <dbReference type="ChEBI" id="CHEBI:58228"/>
        <dbReference type="EC" id="2.1.3.3"/>
    </reaction>
</comment>
<dbReference type="GO" id="GO:0019240">
    <property type="term" value="P:citrulline biosynthetic process"/>
    <property type="evidence" value="ECO:0007669"/>
    <property type="project" value="TreeGrafter"/>
</dbReference>
<dbReference type="PRINTS" id="PR00102">
    <property type="entry name" value="OTCASE"/>
</dbReference>
<evidence type="ECO:0000256" key="2">
    <source>
        <dbReference type="ARBA" id="ARBA00007805"/>
    </source>
</evidence>
<feature type="binding site" evidence="6">
    <location>
        <begin position="127"/>
        <end position="130"/>
    </location>
    <ligand>
        <name>carbamoyl phosphate</name>
        <dbReference type="ChEBI" id="CHEBI:58228"/>
    </ligand>
</feature>
<dbReference type="InterPro" id="IPR036901">
    <property type="entry name" value="Asp/Orn_carbamoylTrfase_sf"/>
</dbReference>
<feature type="binding site" evidence="6">
    <location>
        <begin position="232"/>
        <end position="233"/>
    </location>
    <ligand>
        <name>L-ornithine</name>
        <dbReference type="ChEBI" id="CHEBI:46911"/>
    </ligand>
</feature>
<dbReference type="PANTHER" id="PTHR45753">
    <property type="entry name" value="ORNITHINE CARBAMOYLTRANSFERASE, MITOCHONDRIAL"/>
    <property type="match status" value="1"/>
</dbReference>
<reference evidence="9" key="1">
    <citation type="journal article" date="2014" name="Int. J. Syst. Evol. Microbiol.">
        <title>Complete genome sequence of Corynebacterium casei LMG S-19264T (=DSM 44701T), isolated from a smear-ripened cheese.</title>
        <authorList>
            <consortium name="US DOE Joint Genome Institute (JGI-PGF)"/>
            <person name="Walter F."/>
            <person name="Albersmeier A."/>
            <person name="Kalinowski J."/>
            <person name="Ruckert C."/>
        </authorList>
    </citation>
    <scope>NUCLEOTIDE SEQUENCE</scope>
    <source>
        <strain evidence="9">KCTC 12870</strain>
    </source>
</reference>
<evidence type="ECO:0000256" key="5">
    <source>
        <dbReference type="ARBA" id="ARBA00048772"/>
    </source>
</evidence>
<evidence type="ECO:0000256" key="6">
    <source>
        <dbReference type="HAMAP-Rule" id="MF_01109"/>
    </source>
</evidence>
<comment type="subcellular location">
    <subcellularLocation>
        <location evidence="6">Cytoplasm</location>
    </subcellularLocation>
</comment>
<dbReference type="PRINTS" id="PR00100">
    <property type="entry name" value="AOTCASE"/>
</dbReference>
<dbReference type="InterPro" id="IPR002292">
    <property type="entry name" value="Orn/put_carbamltrans"/>
</dbReference>
<evidence type="ECO:0000256" key="3">
    <source>
        <dbReference type="ARBA" id="ARBA00013007"/>
    </source>
</evidence>
<reference evidence="9" key="2">
    <citation type="submission" date="2020-09" db="EMBL/GenBank/DDBJ databases">
        <authorList>
            <person name="Sun Q."/>
            <person name="Kim S."/>
        </authorList>
    </citation>
    <scope>NUCLEOTIDE SEQUENCE</scope>
    <source>
        <strain evidence="9">KCTC 12870</strain>
    </source>
</reference>
<organism evidence="9 10">
    <name type="scientific">Cerasicoccus arenae</name>
    <dbReference type="NCBI Taxonomy" id="424488"/>
    <lineage>
        <taxon>Bacteria</taxon>
        <taxon>Pseudomonadati</taxon>
        <taxon>Verrucomicrobiota</taxon>
        <taxon>Opitutia</taxon>
        <taxon>Puniceicoccales</taxon>
        <taxon>Cerasicoccaceae</taxon>
        <taxon>Cerasicoccus</taxon>
    </lineage>
</organism>
<feature type="binding site" evidence="6">
    <location>
        <position position="296"/>
    </location>
    <ligand>
        <name>carbamoyl phosphate</name>
        <dbReference type="ChEBI" id="CHEBI:58228"/>
    </ligand>
</feature>
<dbReference type="GO" id="GO:0004585">
    <property type="term" value="F:ornithine carbamoyltransferase activity"/>
    <property type="evidence" value="ECO:0007669"/>
    <property type="project" value="UniProtKB-UniRule"/>
</dbReference>
<dbReference type="InterPro" id="IPR006131">
    <property type="entry name" value="Asp_carbamoyltransf_Asp/Orn-bd"/>
</dbReference>
<feature type="binding site" evidence="6">
    <location>
        <begin position="49"/>
        <end position="52"/>
    </location>
    <ligand>
        <name>carbamoyl phosphate</name>
        <dbReference type="ChEBI" id="CHEBI:58228"/>
    </ligand>
</feature>
<dbReference type="RefSeq" id="WP_189510662.1">
    <property type="nucleotide sequence ID" value="NZ_BMXG01000001.1"/>
</dbReference>
<sequence>MKHLLKVTDLSIDEIGEVFRLAAAYKRNRAVTPKTLEGQSWGMIFYKNSTRTRVSFEVGLHELGAHPLVLSSSNTQLSRGESVADTARVLSRYVHGLVIRCYDHSILEEFASAGNIPIINALSDFTHPCQILADLFSMAEKWTEGDDFLAALAGRKVAFLGDTNCNMANSWLLAGAHLGVNVALGGPESLAPGTEVRSVLAAMGKSVDGHYFTDPHIAAQNADVVYTDVWVSMGAEAEQEARLQSLAPYQVNASVMADAKPDAHFMHCLPAHLGEEVSADVYEGAQSIVFDQAENRLHVQKAILSLLAGK</sequence>
<evidence type="ECO:0000313" key="9">
    <source>
        <dbReference type="EMBL" id="GHB90094.1"/>
    </source>
</evidence>
<comment type="caution">
    <text evidence="9">The sequence shown here is derived from an EMBL/GenBank/DDBJ whole genome shotgun (WGS) entry which is preliminary data.</text>
</comment>
<dbReference type="Pfam" id="PF02729">
    <property type="entry name" value="OTCace_N"/>
    <property type="match status" value="1"/>
</dbReference>
<dbReference type="GO" id="GO:0042450">
    <property type="term" value="P:L-arginine biosynthetic process via ornithine"/>
    <property type="evidence" value="ECO:0007669"/>
    <property type="project" value="UniProtKB-UniRule"/>
</dbReference>
<keyword evidence="10" id="KW-1185">Reference proteome</keyword>
<feature type="binding site" evidence="6">
    <location>
        <position position="166"/>
    </location>
    <ligand>
        <name>L-ornithine</name>
        <dbReference type="ChEBI" id="CHEBI:46911"/>
    </ligand>
</feature>
<dbReference type="NCBIfam" id="NF001986">
    <property type="entry name" value="PRK00779.1"/>
    <property type="match status" value="1"/>
</dbReference>
<dbReference type="NCBIfam" id="TIGR00658">
    <property type="entry name" value="orni_carb_tr"/>
    <property type="match status" value="1"/>
</dbReference>
<dbReference type="FunFam" id="3.40.50.1370:FF:000008">
    <property type="entry name" value="Ornithine carbamoyltransferase"/>
    <property type="match status" value="1"/>
</dbReference>